<dbReference type="PROSITE" id="PS00480">
    <property type="entry name" value="CITRATE_SYNTHASE"/>
    <property type="match status" value="1"/>
</dbReference>
<gene>
    <name evidence="7" type="ORF">FKR81_34445</name>
</gene>
<dbReference type="AlphaFoldDB" id="A0A563EJ68"/>
<dbReference type="InterPro" id="IPR041657">
    <property type="entry name" value="HTH_17"/>
</dbReference>
<dbReference type="GO" id="GO:0005975">
    <property type="term" value="P:carbohydrate metabolic process"/>
    <property type="evidence" value="ECO:0007669"/>
    <property type="project" value="TreeGrafter"/>
</dbReference>
<dbReference type="InterPro" id="IPR016142">
    <property type="entry name" value="Citrate_synth-like_lrg_a-sub"/>
</dbReference>
<dbReference type="EMBL" id="VOBR01000029">
    <property type="protein sequence ID" value="TWP46905.1"/>
    <property type="molecule type" value="Genomic_DNA"/>
</dbReference>
<comment type="caution">
    <text evidence="7">The sequence shown here is derived from an EMBL/GenBank/DDBJ whole genome shotgun (WGS) entry which is preliminary data.</text>
</comment>
<dbReference type="RefSeq" id="WP_146358414.1">
    <property type="nucleotide sequence ID" value="NZ_VOBR01000029.1"/>
</dbReference>
<evidence type="ECO:0000313" key="7">
    <source>
        <dbReference type="EMBL" id="TWP46905.1"/>
    </source>
</evidence>
<dbReference type="PRINTS" id="PR00143">
    <property type="entry name" value="CITRTSNTHASE"/>
</dbReference>
<dbReference type="GO" id="GO:0005829">
    <property type="term" value="C:cytosol"/>
    <property type="evidence" value="ECO:0007669"/>
    <property type="project" value="TreeGrafter"/>
</dbReference>
<dbReference type="InterPro" id="IPR019810">
    <property type="entry name" value="Citrate_synthase_AS"/>
</dbReference>
<sequence length="378" mass="40248">MESMLTTAQAARRLGVKPETVYAYVSRGMLTSTKVNRVSMFAADEVEALADRSRGGGVGATERIRTKITLLESDRLYYRGRDVTELTAHPVESVAQLLWTGALAESRFTAPDAVREQVASVVGSLPPTATLTDHIRVAVAVAGASDPLRFDLAPPSVVRGAAALIALVVDTLPARQAPCGDDLANRLWAKLTDQPPQPELLNTALVLMADHDLAVSTLAARVAASARAHLYAVVSAGLGAMEGQYHGTASTIAHRFLLEAENDPARALGERLRSGAGLPGFGHAVYQRRDPRAEHLLAALRPHGPLVADEVIAGQPHTFPNTDLALAEMARLFGMPPEAGEAVFSVARVIGWVAHALEEYAEPGLRFRAIGVYTGDRP</sequence>
<dbReference type="InterPro" id="IPR016143">
    <property type="entry name" value="Citrate_synth-like_sm_a-sub"/>
</dbReference>
<dbReference type="GO" id="GO:0006099">
    <property type="term" value="P:tricarboxylic acid cycle"/>
    <property type="evidence" value="ECO:0007669"/>
    <property type="project" value="UniProtKB-UniPathway"/>
</dbReference>
<protein>
    <recommendedName>
        <fullName evidence="3">citrate synthase (unknown stereospecificity)</fullName>
        <ecNumber evidence="3">2.3.3.16</ecNumber>
    </recommendedName>
</protein>
<dbReference type="OrthoDB" id="9800864at2"/>
<dbReference type="EC" id="2.3.3.16" evidence="3"/>
<dbReference type="Pfam" id="PF12728">
    <property type="entry name" value="HTH_17"/>
    <property type="match status" value="1"/>
</dbReference>
<evidence type="ECO:0000256" key="2">
    <source>
        <dbReference type="ARBA" id="ARBA00010566"/>
    </source>
</evidence>
<dbReference type="SUPFAM" id="SSF46955">
    <property type="entry name" value="Putative DNA-binding domain"/>
    <property type="match status" value="1"/>
</dbReference>
<dbReference type="PANTHER" id="PTHR11739">
    <property type="entry name" value="CITRATE SYNTHASE"/>
    <property type="match status" value="1"/>
</dbReference>
<evidence type="ECO:0000256" key="4">
    <source>
        <dbReference type="ARBA" id="ARBA00022679"/>
    </source>
</evidence>
<reference evidence="7 8" key="1">
    <citation type="submission" date="2019-07" db="EMBL/GenBank/DDBJ databases">
        <title>Lentzea xizangensis sp. nov., isolated from Qinghai-Tibetan Plateau Soils.</title>
        <authorList>
            <person name="Huang J."/>
        </authorList>
    </citation>
    <scope>NUCLEOTIDE SEQUENCE [LARGE SCALE GENOMIC DNA]</scope>
    <source>
        <strain evidence="7 8">FXJ1.1311</strain>
    </source>
</reference>
<dbReference type="InterPro" id="IPR036969">
    <property type="entry name" value="Citrate_synthase_sf"/>
</dbReference>
<evidence type="ECO:0000256" key="3">
    <source>
        <dbReference type="ARBA" id="ARBA00012972"/>
    </source>
</evidence>
<comment type="pathway">
    <text evidence="1">Carbohydrate metabolism; tricarboxylic acid cycle.</text>
</comment>
<evidence type="ECO:0000256" key="5">
    <source>
        <dbReference type="RuleBase" id="RU003406"/>
    </source>
</evidence>
<name>A0A563EJ68_9PSEU</name>
<proteinExistence type="inferred from homology"/>
<organism evidence="7 8">
    <name type="scientific">Lentzea tibetensis</name>
    <dbReference type="NCBI Taxonomy" id="2591470"/>
    <lineage>
        <taxon>Bacteria</taxon>
        <taxon>Bacillati</taxon>
        <taxon>Actinomycetota</taxon>
        <taxon>Actinomycetes</taxon>
        <taxon>Pseudonocardiales</taxon>
        <taxon>Pseudonocardiaceae</taxon>
        <taxon>Lentzea</taxon>
    </lineage>
</organism>
<dbReference type="Gene3D" id="1.10.580.10">
    <property type="entry name" value="Citrate Synthase, domain 1"/>
    <property type="match status" value="1"/>
</dbReference>
<evidence type="ECO:0000256" key="1">
    <source>
        <dbReference type="ARBA" id="ARBA00005163"/>
    </source>
</evidence>
<evidence type="ECO:0000259" key="6">
    <source>
        <dbReference type="Pfam" id="PF12728"/>
    </source>
</evidence>
<dbReference type="Proteomes" id="UP000316639">
    <property type="component" value="Unassembled WGS sequence"/>
</dbReference>
<dbReference type="Gene3D" id="1.10.230.10">
    <property type="entry name" value="Cytochrome P450-Terp, domain 2"/>
    <property type="match status" value="1"/>
</dbReference>
<dbReference type="InterPro" id="IPR009061">
    <property type="entry name" value="DNA-bd_dom_put_sf"/>
</dbReference>
<comment type="similarity">
    <text evidence="2 5">Belongs to the citrate synthase family.</text>
</comment>
<keyword evidence="4 5" id="KW-0808">Transferase</keyword>
<dbReference type="SUPFAM" id="SSF48256">
    <property type="entry name" value="Citrate synthase"/>
    <property type="match status" value="1"/>
</dbReference>
<keyword evidence="8" id="KW-1185">Reference proteome</keyword>
<dbReference type="PANTHER" id="PTHR11739:SF4">
    <property type="entry name" value="CITRATE SYNTHASE, PEROXISOMAL"/>
    <property type="match status" value="1"/>
</dbReference>
<evidence type="ECO:0000313" key="8">
    <source>
        <dbReference type="Proteomes" id="UP000316639"/>
    </source>
</evidence>
<dbReference type="Pfam" id="PF00285">
    <property type="entry name" value="Citrate_synt"/>
    <property type="match status" value="1"/>
</dbReference>
<accession>A0A563EJ68</accession>
<dbReference type="InterPro" id="IPR002020">
    <property type="entry name" value="Citrate_synthase"/>
</dbReference>
<feature type="domain" description="Helix-turn-helix" evidence="6">
    <location>
        <begin position="4"/>
        <end position="52"/>
    </location>
</feature>
<dbReference type="GO" id="GO:0036440">
    <property type="term" value="F:citrate synthase activity"/>
    <property type="evidence" value="ECO:0007669"/>
    <property type="project" value="UniProtKB-EC"/>
</dbReference>
<dbReference type="UniPathway" id="UPA00223"/>